<dbReference type="InterPro" id="IPR017981">
    <property type="entry name" value="GPCR_2-like_7TM"/>
</dbReference>
<keyword evidence="6 9" id="KW-1133">Transmembrane helix</keyword>
<keyword evidence="3 9" id="KW-0812">Transmembrane</keyword>
<keyword evidence="8" id="KW-1015">Disulfide bond</keyword>
<dbReference type="InterPro" id="IPR001611">
    <property type="entry name" value="Leu-rich_rpt"/>
</dbReference>
<dbReference type="Gene3D" id="1.20.1070.10">
    <property type="entry name" value="Rhodopsin 7-helix transmembrane proteins"/>
    <property type="match status" value="1"/>
</dbReference>
<dbReference type="PROSITE" id="PS51450">
    <property type="entry name" value="LRR"/>
    <property type="match status" value="2"/>
</dbReference>
<dbReference type="InterPro" id="IPR032675">
    <property type="entry name" value="LRR_dom_sf"/>
</dbReference>
<dbReference type="InterPro" id="IPR000832">
    <property type="entry name" value="GPCR_2_secretin-like"/>
</dbReference>
<dbReference type="InterPro" id="IPR046338">
    <property type="entry name" value="GAIN_dom_sf"/>
</dbReference>
<keyword evidence="12" id="KW-1185">Reference proteome</keyword>
<dbReference type="Pfam" id="PF13855">
    <property type="entry name" value="LRR_8"/>
    <property type="match status" value="1"/>
</dbReference>
<dbReference type="Gene3D" id="3.80.10.10">
    <property type="entry name" value="Ribonuclease Inhibitor"/>
    <property type="match status" value="1"/>
</dbReference>
<evidence type="ECO:0000256" key="4">
    <source>
        <dbReference type="ARBA" id="ARBA00022729"/>
    </source>
</evidence>
<dbReference type="InterPro" id="IPR057244">
    <property type="entry name" value="GAIN_B"/>
</dbReference>
<gene>
    <name evidence="13" type="primary">LOC115230319</name>
</gene>
<dbReference type="SMART" id="SM00303">
    <property type="entry name" value="GPS"/>
    <property type="match status" value="1"/>
</dbReference>
<dbReference type="PANTHER" id="PTHR45692:SF1">
    <property type="entry name" value="G-PROTEIN COUPLED RECEPTORS FAMILY 2 PROFILE 2 DOMAIN-CONTAINING PROTEIN"/>
    <property type="match status" value="1"/>
</dbReference>
<feature type="domain" description="GAIN-B" evidence="10">
    <location>
        <begin position="639"/>
        <end position="798"/>
    </location>
</feature>
<reference evidence="13" key="1">
    <citation type="submission" date="2025-08" db="UniProtKB">
        <authorList>
            <consortium name="RefSeq"/>
        </authorList>
    </citation>
    <scope>IDENTIFICATION</scope>
</reference>
<dbReference type="GO" id="GO:0004930">
    <property type="term" value="F:G protein-coupled receptor activity"/>
    <property type="evidence" value="ECO:0007669"/>
    <property type="project" value="InterPro"/>
</dbReference>
<evidence type="ECO:0000256" key="6">
    <source>
        <dbReference type="ARBA" id="ARBA00022989"/>
    </source>
</evidence>
<feature type="transmembrane region" description="Helical" evidence="9">
    <location>
        <begin position="990"/>
        <end position="1011"/>
    </location>
</feature>
<dbReference type="InterPro" id="IPR003591">
    <property type="entry name" value="Leu-rich_rpt_typical-subtyp"/>
</dbReference>
<evidence type="ECO:0000256" key="3">
    <source>
        <dbReference type="ARBA" id="ARBA00022692"/>
    </source>
</evidence>
<dbReference type="GO" id="GO:0007166">
    <property type="term" value="P:cell surface receptor signaling pathway"/>
    <property type="evidence" value="ECO:0007669"/>
    <property type="project" value="InterPro"/>
</dbReference>
<dbReference type="SMART" id="SM00365">
    <property type="entry name" value="LRR_SD22"/>
    <property type="match status" value="3"/>
</dbReference>
<dbReference type="SMART" id="SM00369">
    <property type="entry name" value="LRR_TYP"/>
    <property type="match status" value="4"/>
</dbReference>
<evidence type="ECO:0000256" key="1">
    <source>
        <dbReference type="ARBA" id="ARBA00004141"/>
    </source>
</evidence>
<dbReference type="Gene3D" id="2.60.220.50">
    <property type="match status" value="1"/>
</dbReference>
<dbReference type="SUPFAM" id="SSF52058">
    <property type="entry name" value="L domain-like"/>
    <property type="match status" value="1"/>
</dbReference>
<feature type="transmembrane region" description="Helical" evidence="9">
    <location>
        <begin position="910"/>
        <end position="927"/>
    </location>
</feature>
<dbReference type="PROSITE" id="PS00650">
    <property type="entry name" value="G_PROTEIN_RECEP_F2_2"/>
    <property type="match status" value="1"/>
</dbReference>
<organism evidence="12 13">
    <name type="scientific">Octopus sinensis</name>
    <name type="common">East Asian common octopus</name>
    <dbReference type="NCBI Taxonomy" id="2607531"/>
    <lineage>
        <taxon>Eukaryota</taxon>
        <taxon>Metazoa</taxon>
        <taxon>Spiralia</taxon>
        <taxon>Lophotrochozoa</taxon>
        <taxon>Mollusca</taxon>
        <taxon>Cephalopoda</taxon>
        <taxon>Coleoidea</taxon>
        <taxon>Octopodiformes</taxon>
        <taxon>Octopoda</taxon>
        <taxon>Incirrata</taxon>
        <taxon>Octopodidae</taxon>
        <taxon>Octopus</taxon>
    </lineage>
</organism>
<sequence>FIPPHRILHFAFSISADLLIFCLSSHCLDIIFNILLQIRSIQVLNVILFYRLLSENKLKEIKGETFQNLSKLTTLYLDGNEMKEISGELFQYLSGLKSLYLDNSNMMYIQPGVFENLPNLEKLYLGGNHIKKIQIGSFDNLRNLKYLSLVSNGIQISENGAFLFLPRIIYIDFRSNRDMMCGCHLPALVNYVKTKFKRHMKVEGKCQADIGNNQTKVIPIMEYSQCKNYSLFQRNLLCQTCSGMKCNESEVTHCTGDEPVCQFKLSMDGIKLKFEKSCSTFRKCDDAMKNNTLTCNELTSGSTCVACCIGNLCNKKDFRGWSNSFVFPLISSSTFKFNESEGLAENISRAMEHELSNLTGNFEVQYCGYDDREAFTITCTVPRTITKDQIFKQISEILKTSQILRDLGLQHRNMELFDEMLCNENTTSINGTFHWPMTKIGTNVTIPCHANVATRYCSSGKMEYSEMPTSRYVKSPKCSPFTGVWKEPYMSQCYNTEGITRQLENITSEDIDKANVEEISTIVRDISKKAKYFKAEDIDLAVDIQEKMVPLISNVSTNITLNNILPSINDMIDTPEEILMEAEQSGGTGSRMLDIIEAIPEEIPLEGQQLTALNSNLGIGAIKVEKDTFNGAVFGISFGNNETEAKTMIHNNSDTSPQAKMSIDFISLPRVLLSRLNSNERSNVSRITFLSLKDDKLYRVKQNSSAKANTTIISNIIAANVPNVQIMDLDQPVTISVGLTEKNPGNLRCVYWDETLGQEPHWSTKGCNTSTYVPAEKMICSCDHLTSFAVLMEIYALPAHGNTSHLLYITSYIGCGISLACLLLTVIIHVCSKYLRKLMASKILINMCISLAVSNVIFLAGMQPYASEITACKTVAALLHFFILTSLMWTAVEALHIFVRMPSSTIKSSIVAWGLPAVIVAITLAINHTNNYIRIAQVCWLSKVPSYAAFLAPVVAILLFNLIVIFLAVCRRSSKKSDEQSEHEIKKMRVFGIFSVTFLFVLSWVIAFIAVEEGVGVFHILFIIFNILLGMFIFIFYCICKKDARDAISSCACNRETANVIINQ</sequence>
<feature type="non-terminal residue" evidence="13">
    <location>
        <position position="1"/>
    </location>
</feature>
<evidence type="ECO:0000256" key="7">
    <source>
        <dbReference type="ARBA" id="ARBA00023136"/>
    </source>
</evidence>
<dbReference type="KEGG" id="osn:115230319"/>
<feature type="transmembrane region" description="Helical" evidence="9">
    <location>
        <begin position="947"/>
        <end position="969"/>
    </location>
</feature>
<keyword evidence="4" id="KW-0732">Signal</keyword>
<evidence type="ECO:0000313" key="13">
    <source>
        <dbReference type="RefSeq" id="XP_036355508.1"/>
    </source>
</evidence>
<dbReference type="RefSeq" id="XP_036355508.1">
    <property type="nucleotide sequence ID" value="XM_036499615.1"/>
</dbReference>
<dbReference type="InterPro" id="IPR000203">
    <property type="entry name" value="GPS"/>
</dbReference>
<evidence type="ECO:0000256" key="2">
    <source>
        <dbReference type="ARBA" id="ARBA00022614"/>
    </source>
</evidence>
<evidence type="ECO:0000256" key="8">
    <source>
        <dbReference type="ARBA" id="ARBA00023157"/>
    </source>
</evidence>
<evidence type="ECO:0000313" key="12">
    <source>
        <dbReference type="Proteomes" id="UP000515154"/>
    </source>
</evidence>
<evidence type="ECO:0000259" key="11">
    <source>
        <dbReference type="PROSITE" id="PS50261"/>
    </source>
</evidence>
<proteinExistence type="predicted"/>
<evidence type="ECO:0000256" key="5">
    <source>
        <dbReference type="ARBA" id="ARBA00022737"/>
    </source>
</evidence>
<dbReference type="Pfam" id="PF01825">
    <property type="entry name" value="GPS"/>
    <property type="match status" value="1"/>
</dbReference>
<dbReference type="SUPFAM" id="SSF81321">
    <property type="entry name" value="Family A G protein-coupled receptor-like"/>
    <property type="match status" value="1"/>
</dbReference>
<feature type="transmembrane region" description="Helical" evidence="9">
    <location>
        <begin position="806"/>
        <end position="831"/>
    </location>
</feature>
<evidence type="ECO:0000256" key="9">
    <source>
        <dbReference type="SAM" id="Phobius"/>
    </source>
</evidence>
<keyword evidence="5" id="KW-0677">Repeat</keyword>
<accession>A0A7E6EJJ9</accession>
<dbReference type="PANTHER" id="PTHR45692">
    <property type="entry name" value="G_PROTEIN_RECEP_F2_4 DOMAIN-CONTAINING PROTEIN"/>
    <property type="match status" value="1"/>
</dbReference>
<protein>
    <submittedName>
        <fullName evidence="13">Adhesion G-protein coupled receptor G6</fullName>
    </submittedName>
</protein>
<dbReference type="PROSITE" id="PS50221">
    <property type="entry name" value="GAIN_B"/>
    <property type="match status" value="1"/>
</dbReference>
<dbReference type="PROSITE" id="PS50261">
    <property type="entry name" value="G_PROTEIN_RECEP_F2_4"/>
    <property type="match status" value="1"/>
</dbReference>
<dbReference type="CDD" id="cd15040">
    <property type="entry name" value="7tmB2_Adhesion"/>
    <property type="match status" value="1"/>
</dbReference>
<dbReference type="InterPro" id="IPR017983">
    <property type="entry name" value="GPCR_2_secretin-like_CS"/>
</dbReference>
<keyword evidence="2" id="KW-0433">Leucine-rich repeat</keyword>
<dbReference type="GO" id="GO:0016020">
    <property type="term" value="C:membrane"/>
    <property type="evidence" value="ECO:0007669"/>
    <property type="project" value="UniProtKB-SubCell"/>
</dbReference>
<dbReference type="Pfam" id="PF00002">
    <property type="entry name" value="7tm_2"/>
    <property type="match status" value="1"/>
</dbReference>
<feature type="transmembrane region" description="Helical" evidence="9">
    <location>
        <begin position="843"/>
        <end position="865"/>
    </location>
</feature>
<feature type="transmembrane region" description="Helical" evidence="9">
    <location>
        <begin position="877"/>
        <end position="898"/>
    </location>
</feature>
<dbReference type="AlphaFoldDB" id="A0A7E6EJJ9"/>
<feature type="domain" description="G-protein coupled receptors family 2 profile 2" evidence="11">
    <location>
        <begin position="807"/>
        <end position="1041"/>
    </location>
</feature>
<keyword evidence="7 9" id="KW-0472">Membrane</keyword>
<feature type="transmembrane region" description="Helical" evidence="9">
    <location>
        <begin position="1017"/>
        <end position="1040"/>
    </location>
</feature>
<keyword evidence="13" id="KW-0675">Receptor</keyword>
<comment type="subcellular location">
    <subcellularLocation>
        <location evidence="1">Membrane</location>
        <topology evidence="1">Multi-pass membrane protein</topology>
    </subcellularLocation>
</comment>
<name>A0A7E6EJJ9_9MOLL</name>
<evidence type="ECO:0000259" key="10">
    <source>
        <dbReference type="PROSITE" id="PS50221"/>
    </source>
</evidence>
<dbReference type="Proteomes" id="UP000515154">
    <property type="component" value="Unplaced"/>
</dbReference>